<dbReference type="SMART" id="SM00950">
    <property type="entry name" value="Piwi"/>
    <property type="match status" value="1"/>
</dbReference>
<dbReference type="PROSITE" id="PS50821">
    <property type="entry name" value="PAZ"/>
    <property type="match status" value="1"/>
</dbReference>
<gene>
    <name evidence="4" type="ORF">A7U60_g8869</name>
</gene>
<dbReference type="PANTHER" id="PTHR22891">
    <property type="entry name" value="EUKARYOTIC TRANSLATION INITIATION FACTOR 2C"/>
    <property type="match status" value="1"/>
</dbReference>
<protein>
    <submittedName>
        <fullName evidence="4">Piwi-domain-containing protein</fullName>
    </submittedName>
</protein>
<dbReference type="InterPro" id="IPR036085">
    <property type="entry name" value="PAZ_dom_sf"/>
</dbReference>
<dbReference type="SUPFAM" id="SSF101690">
    <property type="entry name" value="PAZ domain"/>
    <property type="match status" value="1"/>
</dbReference>
<dbReference type="Pfam" id="PF16487">
    <property type="entry name" value="ArgoMid"/>
    <property type="match status" value="1"/>
</dbReference>
<dbReference type="Gene3D" id="3.40.50.2300">
    <property type="match status" value="1"/>
</dbReference>
<dbReference type="InterPro" id="IPR003100">
    <property type="entry name" value="PAZ_dom"/>
</dbReference>
<evidence type="ECO:0000259" key="2">
    <source>
        <dbReference type="PROSITE" id="PS50821"/>
    </source>
</evidence>
<dbReference type="CDD" id="cd04657">
    <property type="entry name" value="Piwi_ago-like"/>
    <property type="match status" value="1"/>
</dbReference>
<dbReference type="Gene3D" id="2.170.260.10">
    <property type="entry name" value="paz domain"/>
    <property type="match status" value="1"/>
</dbReference>
<sequence>MVLQAGFQLARRPGHCTRGSIYEVYSNTFELRSYPKVTFFHYDVITPSPRNVPLAQAVIHRMMHHTAPQLFSLVVAAFDGAKNLYSLQRPLFQEGQMTFSVNMRDHPPDGPDDRGLFSVILTKVADIPPSDLECVLQGHSPGVPVTTTPLQVLNVLVQQAAALHFQVHTKNRYYIDSGYESIGGFEIWRGFFASIRPTAGKLFLNVDMATTVVYQRGPLIDFIFAYFGIQDVRDLYDMDENSRYWDRLRGILKGKKVITGPKGRLRTIRTIVPRAGKVEFEQNGQNTTVELYFREKYSYNVRYPLIPGIWTARDECIPFELCKIKEGQFYRKKASPQLTSRMLNFAKKKPEERLGIVKRGIQMLQLDNAPSIVQAGIRIKPESMSIQGRLLDPPTMIYGQETAEKPRSGSWNLLGKKLRAAIPVEIWSVICLDPDVQLDSVQGFATNLMAAMINVGMKVLEKPVLQRNSGYQINQDLTELCQGARRHRGRDPDILIVILPQSAAPQRKEVKQFGDINHGVVTQCVRSDKMKQAGSQYLNNLILKINAKLGGVNFVPSGESPSFRWFVDGKTMVVGADVSHPGPGVMRPSVAAVVSSVDERAAKYVAKCAVQGPRTEIIEDLENLMDNALRMFYGYRNHLSKKLQRKDIPLLPEKIVFYRDGVSEGEIQRVVEHEIEKVRNAIENAYGRLKAPFRAKLTFVVVGKGHHIRFFPKQSRSADKSGNAPAGLLVDQDITAPGIFDFYLQSHAGLLGTSRPSHYIVIKDDNSFDASTLQSFSFDLCHTYARATRSVSIPAPVYYADIACSRADFHFLDSLNYADDLSSSGEFNLGTWVQGFSNVHPAQSEKMQDMSRTLNLLVINPNSSKSVTEGLRASLDPFAPPETHLSYFTAPSHAPPAISDTITANLAATYCYQDLIDRNDLERYDGFLVCCFSDHPLTHMLREHFTSIHSSKPVINIFEAAVSHALLLGRRFAIITTLESMKYPLVSATSAFLRGTKSERFVDVLTTGLDVVELREGDKENVESVMKGTAARAAGLGADVLILGCAGMAGMEDLAKKGVRESVGHDAHAVDGAKAGVELLVGLARVYTIQKSK</sequence>
<dbReference type="CDD" id="cd02846">
    <property type="entry name" value="PAZ_argonaute_like"/>
    <property type="match status" value="1"/>
</dbReference>
<dbReference type="Gene3D" id="3.40.50.12500">
    <property type="match status" value="1"/>
</dbReference>
<dbReference type="Gene3D" id="3.30.420.10">
    <property type="entry name" value="Ribonuclease H-like superfamily/Ribonuclease H"/>
    <property type="match status" value="1"/>
</dbReference>
<dbReference type="SMART" id="SM01163">
    <property type="entry name" value="DUF1785"/>
    <property type="match status" value="1"/>
</dbReference>
<dbReference type="InterPro" id="IPR012337">
    <property type="entry name" value="RNaseH-like_sf"/>
</dbReference>
<dbReference type="InterPro" id="IPR036397">
    <property type="entry name" value="RNaseH_sf"/>
</dbReference>
<reference evidence="4" key="1">
    <citation type="submission" date="2016-06" db="EMBL/GenBank/DDBJ databases">
        <title>Draft Genome sequence of the fungus Inonotus baumii.</title>
        <authorList>
            <person name="Zhu H."/>
            <person name="Lin W."/>
        </authorList>
    </citation>
    <scope>NUCLEOTIDE SEQUENCE</scope>
    <source>
        <strain evidence="4">821</strain>
    </source>
</reference>
<dbReference type="PROSITE" id="PS50822">
    <property type="entry name" value="PIWI"/>
    <property type="match status" value="1"/>
</dbReference>
<accession>A0A9Q5HQL6</accession>
<dbReference type="InterPro" id="IPR032474">
    <property type="entry name" value="Argonaute_N"/>
</dbReference>
<dbReference type="AlphaFoldDB" id="A0A9Q5HQL6"/>
<dbReference type="InterPro" id="IPR032473">
    <property type="entry name" value="Argonaute_Mid_dom"/>
</dbReference>
<dbReference type="SUPFAM" id="SSF53098">
    <property type="entry name" value="Ribonuclease H-like"/>
    <property type="match status" value="1"/>
</dbReference>
<dbReference type="Pfam" id="PF02170">
    <property type="entry name" value="PAZ"/>
    <property type="match status" value="1"/>
</dbReference>
<dbReference type="GO" id="GO:0003723">
    <property type="term" value="F:RNA binding"/>
    <property type="evidence" value="ECO:0007669"/>
    <property type="project" value="InterPro"/>
</dbReference>
<comment type="similarity">
    <text evidence="1">Belongs to the HyuE racemase family.</text>
</comment>
<dbReference type="GO" id="GO:0047661">
    <property type="term" value="F:amino-acid racemase activity"/>
    <property type="evidence" value="ECO:0007669"/>
    <property type="project" value="InterPro"/>
</dbReference>
<dbReference type="EMBL" id="LNZH02000216">
    <property type="protein sequence ID" value="OCB84193.1"/>
    <property type="molecule type" value="Genomic_DNA"/>
</dbReference>
<dbReference type="Pfam" id="PF01177">
    <property type="entry name" value="Asp_Glu_race"/>
    <property type="match status" value="1"/>
</dbReference>
<dbReference type="InterPro" id="IPR003165">
    <property type="entry name" value="Piwi"/>
</dbReference>
<dbReference type="InterPro" id="IPR015942">
    <property type="entry name" value="Asp/Glu/hydantoin_racemase"/>
</dbReference>
<evidence type="ECO:0000259" key="3">
    <source>
        <dbReference type="PROSITE" id="PS50822"/>
    </source>
</evidence>
<dbReference type="Pfam" id="PF08699">
    <property type="entry name" value="ArgoL1"/>
    <property type="match status" value="1"/>
</dbReference>
<dbReference type="Pfam" id="PF16486">
    <property type="entry name" value="ArgoN"/>
    <property type="match status" value="1"/>
</dbReference>
<keyword evidence="5" id="KW-1185">Reference proteome</keyword>
<evidence type="ECO:0000313" key="4">
    <source>
        <dbReference type="EMBL" id="OCB84193.1"/>
    </source>
</evidence>
<organism evidence="4 5">
    <name type="scientific">Sanghuangporus baumii</name>
    <name type="common">Phellinus baumii</name>
    <dbReference type="NCBI Taxonomy" id="108892"/>
    <lineage>
        <taxon>Eukaryota</taxon>
        <taxon>Fungi</taxon>
        <taxon>Dikarya</taxon>
        <taxon>Basidiomycota</taxon>
        <taxon>Agaricomycotina</taxon>
        <taxon>Agaricomycetes</taxon>
        <taxon>Hymenochaetales</taxon>
        <taxon>Hymenochaetaceae</taxon>
        <taxon>Sanghuangporus</taxon>
    </lineage>
</organism>
<name>A0A9Q5HQL6_SANBA</name>
<feature type="domain" description="Piwi" evidence="3">
    <location>
        <begin position="494"/>
        <end position="801"/>
    </location>
</feature>
<dbReference type="Pfam" id="PF02171">
    <property type="entry name" value="Piwi"/>
    <property type="match status" value="1"/>
</dbReference>
<dbReference type="InterPro" id="IPR014811">
    <property type="entry name" value="ArgoL1"/>
</dbReference>
<dbReference type="Proteomes" id="UP000757232">
    <property type="component" value="Unassembled WGS sequence"/>
</dbReference>
<comment type="caution">
    <text evidence="4">The sequence shown here is derived from an EMBL/GenBank/DDBJ whole genome shotgun (WGS) entry which is preliminary data.</text>
</comment>
<dbReference type="InterPro" id="IPR045246">
    <property type="entry name" value="Piwi_ago-like"/>
</dbReference>
<evidence type="ECO:0000256" key="1">
    <source>
        <dbReference type="ARBA" id="ARBA00038414"/>
    </source>
</evidence>
<proteinExistence type="inferred from homology"/>
<evidence type="ECO:0000313" key="5">
    <source>
        <dbReference type="Proteomes" id="UP000757232"/>
    </source>
</evidence>
<dbReference type="OrthoDB" id="10252740at2759"/>
<feature type="domain" description="PAZ" evidence="2">
    <location>
        <begin position="227"/>
        <end position="326"/>
    </location>
</feature>
<dbReference type="InterPro" id="IPR053714">
    <property type="entry name" value="Iso_Racemase_Enz_sf"/>
</dbReference>